<proteinExistence type="predicted"/>
<sequence length="328" mass="35151">MTGTGVSLHDGVHVGLSDGTTVVADAGSPAGDVNVLTHAHGDHLFRGNPGPVVCSAATADIARCRRSSATVERASDPRVELVNAGHVAGSRAAVVTDPDGTTYCYTGDVSTRDRLYLDGFEPPDVDVLVVEATYGTPEYVLPPQAEVEAEIGDWLEETMDRPVLLFGYSLGRAQKLQVLASWARRERVFVTDPVASVNEAMAPHVDAPLDAPTYDSDVELGPGDALVLPGGKRNRGLADRLRSRRDALVAGFSGWAVDESFRYRGDYDATFALSDHCDFRELCELVEAADPDRAYTTHGFTDELATELTARGFPATALRKNQATLGDF</sequence>
<gene>
    <name evidence="1" type="ORF">HUG12_11535</name>
</gene>
<dbReference type="InterPro" id="IPR050698">
    <property type="entry name" value="MBL"/>
</dbReference>
<dbReference type="RefSeq" id="WP_179268910.1">
    <property type="nucleotide sequence ID" value="NZ_CP058579.1"/>
</dbReference>
<evidence type="ECO:0000313" key="1">
    <source>
        <dbReference type="EMBL" id="QLG62325.1"/>
    </source>
</evidence>
<dbReference type="PANTHER" id="PTHR11203:SF37">
    <property type="entry name" value="INTEGRATOR COMPLEX SUBUNIT 11"/>
    <property type="match status" value="1"/>
</dbReference>
<dbReference type="GO" id="GO:0004521">
    <property type="term" value="F:RNA endonuclease activity"/>
    <property type="evidence" value="ECO:0007669"/>
    <property type="project" value="TreeGrafter"/>
</dbReference>
<dbReference type="Gene3D" id="3.60.15.10">
    <property type="entry name" value="Ribonuclease Z/Hydroxyacylglutathione hydrolase-like"/>
    <property type="match status" value="1"/>
</dbReference>
<dbReference type="EMBL" id="CP058579">
    <property type="protein sequence ID" value="QLG62325.1"/>
    <property type="molecule type" value="Genomic_DNA"/>
</dbReference>
<dbReference type="KEGG" id="halu:HUG12_11535"/>
<reference evidence="1 2" key="1">
    <citation type="submission" date="2020-06" db="EMBL/GenBank/DDBJ databases">
        <title>NJ-3-1, isolated from saline soil.</title>
        <authorList>
            <person name="Cui H.L."/>
            <person name="Shi X."/>
        </authorList>
    </citation>
    <scope>NUCLEOTIDE SEQUENCE [LARGE SCALE GENOMIC DNA]</scope>
    <source>
        <strain evidence="1 2">NJ-3-1</strain>
    </source>
</reference>
<accession>A0A7D5QKS1</accession>
<organism evidence="1 2">
    <name type="scientific">Halorarum salinum</name>
    <dbReference type="NCBI Taxonomy" id="2743089"/>
    <lineage>
        <taxon>Archaea</taxon>
        <taxon>Methanobacteriati</taxon>
        <taxon>Methanobacteriota</taxon>
        <taxon>Stenosarchaea group</taxon>
        <taxon>Halobacteria</taxon>
        <taxon>Halobacteriales</taxon>
        <taxon>Haloferacaceae</taxon>
        <taxon>Halorarum</taxon>
    </lineage>
</organism>
<name>A0A7D5QKS1_9EURY</name>
<dbReference type="AlphaFoldDB" id="A0A7D5QKS1"/>
<protein>
    <submittedName>
        <fullName evidence="1">mRNA 3'-end processing factor</fullName>
    </submittedName>
</protein>
<dbReference type="PANTHER" id="PTHR11203">
    <property type="entry name" value="CLEAVAGE AND POLYADENYLATION SPECIFICITY FACTOR FAMILY MEMBER"/>
    <property type="match status" value="1"/>
</dbReference>
<dbReference type="GeneID" id="56038100"/>
<dbReference type="Proteomes" id="UP000509626">
    <property type="component" value="Chromosome"/>
</dbReference>
<dbReference type="InterPro" id="IPR036866">
    <property type="entry name" value="RibonucZ/Hydroxyglut_hydro"/>
</dbReference>
<dbReference type="SUPFAM" id="SSF56281">
    <property type="entry name" value="Metallo-hydrolase/oxidoreductase"/>
    <property type="match status" value="1"/>
</dbReference>
<evidence type="ECO:0000313" key="2">
    <source>
        <dbReference type="Proteomes" id="UP000509626"/>
    </source>
</evidence>
<dbReference type="OrthoDB" id="40950at2157"/>
<keyword evidence="2" id="KW-1185">Reference proteome</keyword>